<organism evidence="6 7">
    <name type="scientific">Pseudo-nitzschia multistriata</name>
    <dbReference type="NCBI Taxonomy" id="183589"/>
    <lineage>
        <taxon>Eukaryota</taxon>
        <taxon>Sar</taxon>
        <taxon>Stramenopiles</taxon>
        <taxon>Ochrophyta</taxon>
        <taxon>Bacillariophyta</taxon>
        <taxon>Bacillariophyceae</taxon>
        <taxon>Bacillariophycidae</taxon>
        <taxon>Bacillariales</taxon>
        <taxon>Bacillariaceae</taxon>
        <taxon>Pseudo-nitzschia</taxon>
    </lineage>
</organism>
<name>A0A448ZHD2_9STRA</name>
<keyword evidence="4" id="KW-0732">Signal</keyword>
<evidence type="ECO:0000313" key="7">
    <source>
        <dbReference type="Proteomes" id="UP000291116"/>
    </source>
</evidence>
<accession>A0A448ZHD2</accession>
<dbReference type="OrthoDB" id="42996at2759"/>
<feature type="region of interest" description="Disordered" evidence="3">
    <location>
        <begin position="297"/>
        <end position="346"/>
    </location>
</feature>
<feature type="compositionally biased region" description="Acidic residues" evidence="3">
    <location>
        <begin position="324"/>
        <end position="346"/>
    </location>
</feature>
<comment type="subcellular location">
    <subcellularLocation>
        <location evidence="1">Plastid</location>
    </subcellularLocation>
</comment>
<dbReference type="Proteomes" id="UP000291116">
    <property type="component" value="Unassembled WGS sequence"/>
</dbReference>
<protein>
    <recommendedName>
        <fullName evidence="5">Plastid lipid-associated protein/fibrillin conserved domain-containing protein</fullName>
    </recommendedName>
</protein>
<dbReference type="Pfam" id="PF04755">
    <property type="entry name" value="PAP_fibrillin"/>
    <property type="match status" value="1"/>
</dbReference>
<keyword evidence="7" id="KW-1185">Reference proteome</keyword>
<feature type="compositionally biased region" description="Acidic residues" evidence="3">
    <location>
        <begin position="297"/>
        <end position="317"/>
    </location>
</feature>
<evidence type="ECO:0000256" key="3">
    <source>
        <dbReference type="SAM" id="MobiDB-lite"/>
    </source>
</evidence>
<dbReference type="GO" id="GO:0009536">
    <property type="term" value="C:plastid"/>
    <property type="evidence" value="ECO:0007669"/>
    <property type="project" value="UniProtKB-SubCell"/>
</dbReference>
<dbReference type="EMBL" id="CAACVS010000346">
    <property type="protein sequence ID" value="VEU41386.1"/>
    <property type="molecule type" value="Genomic_DNA"/>
</dbReference>
<sequence>MRVVLFSSIVLSASAFLSPSPQRIAPTAVFSTAEADIDASVEMAKEELLQLSRDFKEQYGVILIDTKAKESFRKAVEKLESVAEASTDSSMLVGDWNLECSSASSGASSKIEIDTNKIPFFNEGPLKDIRSTLNDSVGVVQRIKFGEMSNSIDAIDHIIDYRPPNQLSSFLKNIPDALKNLDINPLKVSDTKVVLKHKAEVEGTIPVIKTKLSLEAVVVNVAGESKNLDPNGEDVLGINIPFGEFLNAGSFDTTYVDDSMRISRSKVGPVDQIRVFVKADNTESDADEEVVAATVVEDDDLDDDEIVDDDLDDDEIVESAVDAEIVEEKEDNEDADEDVSPSDVEN</sequence>
<evidence type="ECO:0000259" key="5">
    <source>
        <dbReference type="Pfam" id="PF04755"/>
    </source>
</evidence>
<evidence type="ECO:0000256" key="2">
    <source>
        <dbReference type="ARBA" id="ARBA00022640"/>
    </source>
</evidence>
<evidence type="ECO:0000256" key="1">
    <source>
        <dbReference type="ARBA" id="ARBA00004474"/>
    </source>
</evidence>
<keyword evidence="2" id="KW-0934">Plastid</keyword>
<dbReference type="AlphaFoldDB" id="A0A448ZHD2"/>
<reference evidence="6 7" key="1">
    <citation type="submission" date="2019-01" db="EMBL/GenBank/DDBJ databases">
        <authorList>
            <person name="Ferrante I. M."/>
        </authorList>
    </citation>
    <scope>NUCLEOTIDE SEQUENCE [LARGE SCALE GENOMIC DNA]</scope>
    <source>
        <strain evidence="6 7">B856</strain>
    </source>
</reference>
<proteinExistence type="predicted"/>
<evidence type="ECO:0000313" key="6">
    <source>
        <dbReference type="EMBL" id="VEU41386.1"/>
    </source>
</evidence>
<feature type="domain" description="Plastid lipid-associated protein/fibrillin conserved" evidence="5">
    <location>
        <begin position="66"/>
        <end position="268"/>
    </location>
</feature>
<feature type="chain" id="PRO_5019087992" description="Plastid lipid-associated protein/fibrillin conserved domain-containing protein" evidence="4">
    <location>
        <begin position="16"/>
        <end position="346"/>
    </location>
</feature>
<feature type="signal peptide" evidence="4">
    <location>
        <begin position="1"/>
        <end position="15"/>
    </location>
</feature>
<dbReference type="InterPro" id="IPR006843">
    <property type="entry name" value="PAP/fibrillin_dom"/>
</dbReference>
<evidence type="ECO:0000256" key="4">
    <source>
        <dbReference type="SAM" id="SignalP"/>
    </source>
</evidence>
<gene>
    <name evidence="6" type="ORF">PSNMU_V1.4_AUG-EV-PASAV3_0083080</name>
</gene>